<organism evidence="1">
    <name type="scientific">Shigella dysenteriae 1</name>
    <dbReference type="NCBI Taxonomy" id="984897"/>
    <lineage>
        <taxon>Bacteria</taxon>
        <taxon>Pseudomonadati</taxon>
        <taxon>Pseudomonadota</taxon>
        <taxon>Gammaproteobacteria</taxon>
        <taxon>Enterobacterales</taxon>
        <taxon>Enterobacteriaceae</taxon>
        <taxon>Shigella</taxon>
    </lineage>
</organism>
<name>A0A142CLS5_SHIDY</name>
<dbReference type="EMBL" id="KT754161">
    <property type="protein sequence ID" value="AMQ11520.1"/>
    <property type="molecule type" value="Genomic_DNA"/>
</dbReference>
<proteinExistence type="predicted"/>
<sequence>MFYIPYSLLCISQNAIFNKKRQRPLILNPARCEYFHIPAP</sequence>
<keyword evidence="1" id="KW-0614">Plasmid</keyword>
<protein>
    <submittedName>
        <fullName evidence="1">Uncharacterized protein</fullName>
    </submittedName>
</protein>
<evidence type="ECO:0000313" key="1">
    <source>
        <dbReference type="EMBL" id="AMQ11520.1"/>
    </source>
</evidence>
<reference evidence="1" key="1">
    <citation type="journal article" date="2016" name="Nat. Microbiol.">
        <title>Global phylogeography and evolutionary history of Shigella dysenteriae type 1.</title>
        <authorList>
            <person name="Njamkepo E."/>
            <person name="Fawal N."/>
            <person name="Tran-Dien A."/>
            <person name="Hawkey J."/>
            <person name="Strockbine N."/>
            <person name="Jenkins C."/>
            <person name="Talukder K.A."/>
            <person name="Bercion R."/>
            <person name="Kuleshov K."/>
            <person name="Kolinska R."/>
            <person name="Russell J.E."/>
            <person name="Kaftyreva L."/>
            <person name="Accou-Demartin M."/>
            <person name="Karas A."/>
            <person name="Vandenberg O."/>
            <person name="Mather A.E."/>
            <person name="Mason C.J."/>
            <person name="Page A.J."/>
            <person name="Ramamurthy T."/>
            <person name="Bizet C."/>
            <person name="Gamian A."/>
            <person name="Carle I."/>
            <person name="Sow A.G."/>
            <person name="Bouchier C."/>
            <person name="Wester A.L."/>
            <person name="Lejay-Collin M."/>
            <person name="Fonkoua M.C."/>
            <person name="Hello S.L."/>
            <person name="Blaser M.J."/>
            <person name="Jernberg C."/>
            <person name="Ruckly C."/>
            <person name="Merens A."/>
            <person name="Page A.L."/>
            <person name="Aslett M."/>
            <person name="Roggentin P."/>
            <person name="Fruth A."/>
            <person name="Denamur E."/>
            <person name="Venkatesan M."/>
            <person name="Bercovier H."/>
            <person name="Bodhidatta L."/>
            <person name="Chiou C.S."/>
            <person name="Clermont D."/>
            <person name="Colonna B."/>
            <person name="Egorova S."/>
            <person name="Pazhani G.P."/>
            <person name="Ezernitchi A.V."/>
            <person name="Guigon G."/>
            <person name="Harris S.R."/>
            <person name="Izumiya H."/>
            <person name="Korzeniowska-Kowal A."/>
            <person name="Lutynska A."/>
            <person name="Gouali M."/>
            <person name="Grimont F."/>
            <person name="Langendorf C."/>
            <person name="Marejkova M."/>
            <person name="Peterson L.A."/>
            <person name="Perez-Perez G."/>
            <person name="Ngandjio A."/>
            <person name="Podkolzin A."/>
            <person name="Souche E."/>
            <person name="Makarova M."/>
            <person name="Shipulin G.A."/>
            <person name="Ye C."/>
            <person name="Zemlickova H."/>
            <person name="Herpay M."/>
            <person name="Grimont P.A."/>
            <person name="Parkhill J."/>
            <person name="Sansonetti P."/>
            <person name="Holt K.E."/>
            <person name="Brisse S."/>
            <person name="Thomson N.R."/>
            <person name="Weill F.X."/>
        </authorList>
    </citation>
    <scope>NUCLEOTIDE SEQUENCE</scope>
    <source>
        <strain evidence="1">CAR10</strain>
        <plasmid evidence="1">pCAR10</plasmid>
    </source>
</reference>
<dbReference type="AlphaFoldDB" id="A0A142CLS5"/>
<accession>A0A142CLS5</accession>
<geneLocation type="plasmid" evidence="1">
    <name>pCAR10</name>
</geneLocation>